<keyword evidence="12" id="KW-1185">Reference proteome</keyword>
<evidence type="ECO:0000256" key="4">
    <source>
        <dbReference type="PIRNR" id="PIRNR036492"/>
    </source>
</evidence>
<keyword evidence="3" id="KW-0520">NAD</keyword>
<evidence type="ECO:0000259" key="10">
    <source>
        <dbReference type="Pfam" id="PF00171"/>
    </source>
</evidence>
<dbReference type="Proteomes" id="UP001152888">
    <property type="component" value="Unassembled WGS sequence"/>
</dbReference>
<name>A0A9P0LF93_ACAOB</name>
<evidence type="ECO:0000313" key="11">
    <source>
        <dbReference type="EMBL" id="CAH1991161.1"/>
    </source>
</evidence>
<feature type="transmembrane region" description="Helical" evidence="9">
    <location>
        <begin position="518"/>
        <end position="538"/>
    </location>
</feature>
<dbReference type="EMBL" id="CAKOFQ010007108">
    <property type="protein sequence ID" value="CAH1991161.1"/>
    <property type="molecule type" value="Genomic_DNA"/>
</dbReference>
<dbReference type="PANTHER" id="PTHR43570">
    <property type="entry name" value="ALDEHYDE DEHYDROGENASE"/>
    <property type="match status" value="1"/>
</dbReference>
<evidence type="ECO:0000256" key="1">
    <source>
        <dbReference type="ARBA" id="ARBA00009986"/>
    </source>
</evidence>
<dbReference type="InterPro" id="IPR029510">
    <property type="entry name" value="Ald_DH_CS_GLU"/>
</dbReference>
<organism evidence="11 12">
    <name type="scientific">Acanthoscelides obtectus</name>
    <name type="common">Bean weevil</name>
    <name type="synonym">Bruchus obtectus</name>
    <dbReference type="NCBI Taxonomy" id="200917"/>
    <lineage>
        <taxon>Eukaryota</taxon>
        <taxon>Metazoa</taxon>
        <taxon>Ecdysozoa</taxon>
        <taxon>Arthropoda</taxon>
        <taxon>Hexapoda</taxon>
        <taxon>Insecta</taxon>
        <taxon>Pterygota</taxon>
        <taxon>Neoptera</taxon>
        <taxon>Endopterygota</taxon>
        <taxon>Coleoptera</taxon>
        <taxon>Polyphaga</taxon>
        <taxon>Cucujiformia</taxon>
        <taxon>Chrysomeloidea</taxon>
        <taxon>Chrysomelidae</taxon>
        <taxon>Bruchinae</taxon>
        <taxon>Bruchini</taxon>
        <taxon>Acanthoscelides</taxon>
    </lineage>
</organism>
<evidence type="ECO:0000313" key="12">
    <source>
        <dbReference type="Proteomes" id="UP001152888"/>
    </source>
</evidence>
<evidence type="ECO:0000256" key="6">
    <source>
        <dbReference type="PROSITE-ProRule" id="PRU10007"/>
    </source>
</evidence>
<dbReference type="PIRSF" id="PIRSF036492">
    <property type="entry name" value="ALDH"/>
    <property type="match status" value="1"/>
</dbReference>
<evidence type="ECO:0000256" key="7">
    <source>
        <dbReference type="RuleBase" id="RU003345"/>
    </source>
</evidence>
<dbReference type="FunFam" id="3.40.309.10:FF:000003">
    <property type="entry name" value="Aldehyde dehydrogenase"/>
    <property type="match status" value="1"/>
</dbReference>
<reference evidence="11" key="1">
    <citation type="submission" date="2022-03" db="EMBL/GenBank/DDBJ databases">
        <authorList>
            <person name="Sayadi A."/>
        </authorList>
    </citation>
    <scope>NUCLEOTIDE SEQUENCE</scope>
</reference>
<sequence length="549" mass="61305">MVVNGNGNTPRNSIVTPNGATPVRTDNGNGRTNWDKLIVVEQMTQETTKKTPAEVVDKARNAFMNGKSKNLKFREMQLKGLLNFLVDCNAKIEDALYKDLRKHRQESSSCEIEVVANDLRHTIFEFKKWAKPENPEKRLVNILDGVHIYNDPYGVVLIIGAWNYPILLTLGPLVGALAAGNSVILKPSELAPATAELLANTLTKFLDPECFQVILGGVEETTEILREKFDYIFFTGSTTVGKIVHQAAAKHLTPTTLELGGKSPVYIHESADMEKTARRVIWGRNLNSGQTCISPDYILCTKEVQERFLQQAKKVMLELYGSDPKESPYISKIVTERHFKRLLNFIKPDKVAIGGKFDALKRVISPTLLINVSPNDPVMCEEIFGPILPIINIKSPEEAISFINAREKPLALYVFTKDKTIKEMFLKNTSSGGVTINDTITHIITENLPFGGVGASGMGAYHGKRGFDTFTHKKAVLVKDFAPYTELALSLRYPPYSDTKTDIMNFLLKKRKGIPMTYFKTIFIFILGILSAILFQYVRKAIAGEDVND</sequence>
<dbReference type="Pfam" id="PF00171">
    <property type="entry name" value="Aldedh"/>
    <property type="match status" value="1"/>
</dbReference>
<feature type="region of interest" description="Disordered" evidence="8">
    <location>
        <begin position="1"/>
        <end position="31"/>
    </location>
</feature>
<dbReference type="GO" id="GO:0005737">
    <property type="term" value="C:cytoplasm"/>
    <property type="evidence" value="ECO:0007669"/>
    <property type="project" value="TreeGrafter"/>
</dbReference>
<accession>A0A9P0LF93</accession>
<dbReference type="PANTHER" id="PTHR43570:SF16">
    <property type="entry name" value="ALDEHYDE DEHYDROGENASE TYPE III, ISOFORM Q"/>
    <property type="match status" value="1"/>
</dbReference>
<evidence type="ECO:0000256" key="2">
    <source>
        <dbReference type="ARBA" id="ARBA00023002"/>
    </source>
</evidence>
<dbReference type="Gene3D" id="3.40.605.10">
    <property type="entry name" value="Aldehyde Dehydrogenase, Chain A, domain 1"/>
    <property type="match status" value="1"/>
</dbReference>
<keyword evidence="9" id="KW-0812">Transmembrane</keyword>
<dbReference type="PROSITE" id="PS00687">
    <property type="entry name" value="ALDEHYDE_DEHYDR_GLU"/>
    <property type="match status" value="1"/>
</dbReference>
<feature type="active site" evidence="5">
    <location>
        <position position="292"/>
    </location>
</feature>
<evidence type="ECO:0000256" key="8">
    <source>
        <dbReference type="SAM" id="MobiDB-lite"/>
    </source>
</evidence>
<dbReference type="GO" id="GO:0006081">
    <property type="term" value="P:aldehyde metabolic process"/>
    <property type="evidence" value="ECO:0007669"/>
    <property type="project" value="InterPro"/>
</dbReference>
<feature type="domain" description="Aldehyde dehydrogenase" evidence="10">
    <location>
        <begin position="45"/>
        <end position="476"/>
    </location>
</feature>
<comment type="caution">
    <text evidence="11">The sequence shown here is derived from an EMBL/GenBank/DDBJ whole genome shotgun (WGS) entry which is preliminary data.</text>
</comment>
<dbReference type="AlphaFoldDB" id="A0A9P0LF93"/>
<dbReference type="SUPFAM" id="SSF53720">
    <property type="entry name" value="ALDH-like"/>
    <property type="match status" value="1"/>
</dbReference>
<dbReference type="GO" id="GO:0004029">
    <property type="term" value="F:aldehyde dehydrogenase (NAD+) activity"/>
    <property type="evidence" value="ECO:0007669"/>
    <property type="project" value="TreeGrafter"/>
</dbReference>
<dbReference type="FunFam" id="3.40.605.10:FF:000004">
    <property type="entry name" value="Aldehyde dehydrogenase"/>
    <property type="match status" value="1"/>
</dbReference>
<dbReference type="Gene3D" id="3.40.309.10">
    <property type="entry name" value="Aldehyde Dehydrogenase, Chain A, domain 2"/>
    <property type="match status" value="1"/>
</dbReference>
<keyword evidence="9" id="KW-1133">Transmembrane helix</keyword>
<feature type="active site" evidence="5 6">
    <location>
        <position position="258"/>
    </location>
</feature>
<dbReference type="InterPro" id="IPR016162">
    <property type="entry name" value="Ald_DH_N"/>
</dbReference>
<dbReference type="InterPro" id="IPR012394">
    <property type="entry name" value="Aldehyde_DH_NAD(P)"/>
</dbReference>
<comment type="similarity">
    <text evidence="1 4 7">Belongs to the aldehyde dehydrogenase family.</text>
</comment>
<evidence type="ECO:0000256" key="5">
    <source>
        <dbReference type="PIRSR" id="PIRSR036492-1"/>
    </source>
</evidence>
<evidence type="ECO:0000256" key="3">
    <source>
        <dbReference type="ARBA" id="ARBA00023027"/>
    </source>
</evidence>
<protein>
    <recommendedName>
        <fullName evidence="4">Aldehyde dehydrogenase</fullName>
    </recommendedName>
</protein>
<dbReference type="InterPro" id="IPR016161">
    <property type="entry name" value="Ald_DH/histidinol_DH"/>
</dbReference>
<dbReference type="InterPro" id="IPR015590">
    <property type="entry name" value="Aldehyde_DH_dom"/>
</dbReference>
<evidence type="ECO:0000256" key="9">
    <source>
        <dbReference type="SAM" id="Phobius"/>
    </source>
</evidence>
<dbReference type="OrthoDB" id="440325at2759"/>
<gene>
    <name evidence="11" type="ORF">ACAOBT_LOCUS20113</name>
</gene>
<keyword evidence="2 4" id="KW-0560">Oxidoreductase</keyword>
<proteinExistence type="inferred from homology"/>
<dbReference type="InterPro" id="IPR016163">
    <property type="entry name" value="Ald_DH_C"/>
</dbReference>
<keyword evidence="9" id="KW-0472">Membrane</keyword>